<evidence type="ECO:0000256" key="2">
    <source>
        <dbReference type="ARBA" id="ARBA00023015"/>
    </source>
</evidence>
<dbReference type="GO" id="GO:0003677">
    <property type="term" value="F:DNA binding"/>
    <property type="evidence" value="ECO:0007669"/>
    <property type="project" value="UniProtKB-KW"/>
</dbReference>
<dbReference type="Pfam" id="PF00249">
    <property type="entry name" value="Myb_DNA-binding"/>
    <property type="match status" value="1"/>
</dbReference>
<keyword evidence="2" id="KW-0805">Transcription regulation</keyword>
<dbReference type="OrthoDB" id="118550at2759"/>
<dbReference type="SMART" id="SM00717">
    <property type="entry name" value="SANT"/>
    <property type="match status" value="1"/>
</dbReference>
<feature type="non-terminal residue" evidence="9">
    <location>
        <position position="64"/>
    </location>
</feature>
<dbReference type="NCBIfam" id="TIGR01557">
    <property type="entry name" value="myb_SHAQKYF"/>
    <property type="match status" value="1"/>
</dbReference>
<dbReference type="GeneID" id="5006373"/>
<dbReference type="InterPro" id="IPR017884">
    <property type="entry name" value="SANT_dom"/>
</dbReference>
<evidence type="ECO:0000256" key="5">
    <source>
        <dbReference type="ARBA" id="ARBA00023242"/>
    </source>
</evidence>
<comment type="subcellular location">
    <subcellularLocation>
        <location evidence="1">Nucleus</location>
    </subcellularLocation>
</comment>
<accession>A4SA87</accession>
<dbReference type="GO" id="GO:0005634">
    <property type="term" value="C:nucleus"/>
    <property type="evidence" value="ECO:0007669"/>
    <property type="project" value="UniProtKB-SubCell"/>
</dbReference>
<sequence>SKKPRKPYVRTKTRAPWTRIEHDKFLRALELYDRDWKRIETHVGTRTAAQIRSHAQKHFLKSVK</sequence>
<evidence type="ECO:0000259" key="7">
    <source>
        <dbReference type="PROSITE" id="PS51293"/>
    </source>
</evidence>
<keyword evidence="10" id="KW-1185">Reference proteome</keyword>
<dbReference type="PROSITE" id="PS51293">
    <property type="entry name" value="SANT"/>
    <property type="match status" value="1"/>
</dbReference>
<dbReference type="KEGG" id="olu:OSTLU_9264"/>
<dbReference type="SUPFAM" id="SSF46689">
    <property type="entry name" value="Homeodomain-like"/>
    <property type="match status" value="1"/>
</dbReference>
<evidence type="ECO:0000313" key="9">
    <source>
        <dbReference type="EMBL" id="ABP00657.1"/>
    </source>
</evidence>
<evidence type="ECO:0000256" key="4">
    <source>
        <dbReference type="ARBA" id="ARBA00023163"/>
    </source>
</evidence>
<dbReference type="RefSeq" id="XP_001422340.1">
    <property type="nucleotide sequence ID" value="XM_001422303.1"/>
</dbReference>
<feature type="domain" description="Myb-like" evidence="6">
    <location>
        <begin position="9"/>
        <end position="59"/>
    </location>
</feature>
<dbReference type="EMBL" id="CP000598">
    <property type="protein sequence ID" value="ABP00657.1"/>
    <property type="molecule type" value="Genomic_DNA"/>
</dbReference>
<evidence type="ECO:0000313" key="10">
    <source>
        <dbReference type="Proteomes" id="UP000001568"/>
    </source>
</evidence>
<dbReference type="Gramene" id="ABP00657">
    <property type="protein sequence ID" value="ABP00657"/>
    <property type="gene ID" value="OSTLU_9264"/>
</dbReference>
<keyword evidence="3" id="KW-0238">DNA-binding</keyword>
<evidence type="ECO:0000256" key="1">
    <source>
        <dbReference type="ARBA" id="ARBA00004123"/>
    </source>
</evidence>
<feature type="non-terminal residue" evidence="9">
    <location>
        <position position="1"/>
    </location>
</feature>
<dbReference type="InterPro" id="IPR017930">
    <property type="entry name" value="Myb_dom"/>
</dbReference>
<dbReference type="InterPro" id="IPR009057">
    <property type="entry name" value="Homeodomain-like_sf"/>
</dbReference>
<feature type="domain" description="SANT" evidence="7">
    <location>
        <begin position="12"/>
        <end position="63"/>
    </location>
</feature>
<dbReference type="InterPro" id="IPR001005">
    <property type="entry name" value="SANT/Myb"/>
</dbReference>
<dbReference type="eggNOG" id="KOG0724">
    <property type="taxonomic scope" value="Eukaryota"/>
</dbReference>
<evidence type="ECO:0000259" key="8">
    <source>
        <dbReference type="PROSITE" id="PS51294"/>
    </source>
</evidence>
<protein>
    <submittedName>
        <fullName evidence="9">Uncharacterized protein</fullName>
    </submittedName>
</protein>
<dbReference type="PANTHER" id="PTHR12802:SF155">
    <property type="entry name" value="DEUBIQUITINASE MYSM1"/>
    <property type="match status" value="1"/>
</dbReference>
<dbReference type="PANTHER" id="PTHR12802">
    <property type="entry name" value="SWI/SNF COMPLEX-RELATED"/>
    <property type="match status" value="1"/>
</dbReference>
<keyword evidence="4" id="KW-0804">Transcription</keyword>
<proteinExistence type="predicted"/>
<evidence type="ECO:0000259" key="6">
    <source>
        <dbReference type="PROSITE" id="PS50090"/>
    </source>
</evidence>
<name>A4SA87_OSTLU</name>
<dbReference type="PROSITE" id="PS50090">
    <property type="entry name" value="MYB_LIKE"/>
    <property type="match status" value="1"/>
</dbReference>
<dbReference type="Gene3D" id="1.10.10.60">
    <property type="entry name" value="Homeodomain-like"/>
    <property type="match status" value="1"/>
</dbReference>
<dbReference type="STRING" id="436017.A4SA87"/>
<organism evidence="9 10">
    <name type="scientific">Ostreococcus lucimarinus (strain CCE9901)</name>
    <dbReference type="NCBI Taxonomy" id="436017"/>
    <lineage>
        <taxon>Eukaryota</taxon>
        <taxon>Viridiplantae</taxon>
        <taxon>Chlorophyta</taxon>
        <taxon>Mamiellophyceae</taxon>
        <taxon>Mamiellales</taxon>
        <taxon>Bathycoccaceae</taxon>
        <taxon>Ostreococcus</taxon>
    </lineage>
</organism>
<feature type="domain" description="HTH myb-type" evidence="8">
    <location>
        <begin position="11"/>
        <end position="63"/>
    </location>
</feature>
<keyword evidence="5" id="KW-0539">Nucleus</keyword>
<gene>
    <name evidence="9" type="ORF">OSTLU_9264</name>
</gene>
<dbReference type="Proteomes" id="UP000001568">
    <property type="component" value="Chromosome 18"/>
</dbReference>
<dbReference type="FunFam" id="1.10.10.60:FF:000023">
    <property type="entry name" value="protein REVEILLE 6 isoform X1"/>
    <property type="match status" value="1"/>
</dbReference>
<dbReference type="PROSITE" id="PS51294">
    <property type="entry name" value="HTH_MYB"/>
    <property type="match status" value="1"/>
</dbReference>
<dbReference type="AlphaFoldDB" id="A4SA87"/>
<evidence type="ECO:0000256" key="3">
    <source>
        <dbReference type="ARBA" id="ARBA00023125"/>
    </source>
</evidence>
<dbReference type="InterPro" id="IPR006447">
    <property type="entry name" value="Myb_dom_plants"/>
</dbReference>
<dbReference type="OMA" id="WIRIAEH"/>
<dbReference type="GO" id="GO:0010468">
    <property type="term" value="P:regulation of gene expression"/>
    <property type="evidence" value="ECO:0007669"/>
    <property type="project" value="UniProtKB-ARBA"/>
</dbReference>
<dbReference type="CDD" id="cd00167">
    <property type="entry name" value="SANT"/>
    <property type="match status" value="1"/>
</dbReference>
<reference evidence="9 10" key="1">
    <citation type="journal article" date="2007" name="Proc. Natl. Acad. Sci. U.S.A.">
        <title>The tiny eukaryote Ostreococcus provides genomic insights into the paradox of plankton speciation.</title>
        <authorList>
            <person name="Palenik B."/>
            <person name="Grimwood J."/>
            <person name="Aerts A."/>
            <person name="Rouze P."/>
            <person name="Salamov A."/>
            <person name="Putnam N."/>
            <person name="Dupont C."/>
            <person name="Jorgensen R."/>
            <person name="Derelle E."/>
            <person name="Rombauts S."/>
            <person name="Zhou K."/>
            <person name="Otillar R."/>
            <person name="Merchant S.S."/>
            <person name="Podell S."/>
            <person name="Gaasterland T."/>
            <person name="Napoli C."/>
            <person name="Gendler K."/>
            <person name="Manuell A."/>
            <person name="Tai V."/>
            <person name="Vallon O."/>
            <person name="Piganeau G."/>
            <person name="Jancek S."/>
            <person name="Heijde M."/>
            <person name="Jabbari K."/>
            <person name="Bowler C."/>
            <person name="Lohr M."/>
            <person name="Robbens S."/>
            <person name="Werner G."/>
            <person name="Dubchak I."/>
            <person name="Pazour G.J."/>
            <person name="Ren Q."/>
            <person name="Paulsen I."/>
            <person name="Delwiche C."/>
            <person name="Schmutz J."/>
            <person name="Rokhsar D."/>
            <person name="Van de Peer Y."/>
            <person name="Moreau H."/>
            <person name="Grigoriev I.V."/>
        </authorList>
    </citation>
    <scope>NUCLEOTIDE SEQUENCE [LARGE SCALE GENOMIC DNA]</scope>
    <source>
        <strain evidence="9 10">CCE9901</strain>
    </source>
</reference>
<dbReference type="HOGENOM" id="CLU_169280_0_0_1"/>